<keyword evidence="2 5" id="KW-0238">DNA-binding</keyword>
<dbReference type="Proteomes" id="UP000537718">
    <property type="component" value="Unassembled WGS sequence"/>
</dbReference>
<dbReference type="InterPro" id="IPR018060">
    <property type="entry name" value="HTH_AraC"/>
</dbReference>
<dbReference type="PANTHER" id="PTHR43280:SF32">
    <property type="entry name" value="TRANSCRIPTIONAL REGULATORY PROTEIN"/>
    <property type="match status" value="1"/>
</dbReference>
<dbReference type="SUPFAM" id="SSF46689">
    <property type="entry name" value="Homeodomain-like"/>
    <property type="match status" value="1"/>
</dbReference>
<evidence type="ECO:0000256" key="1">
    <source>
        <dbReference type="ARBA" id="ARBA00023015"/>
    </source>
</evidence>
<dbReference type="GO" id="GO:0043565">
    <property type="term" value="F:sequence-specific DNA binding"/>
    <property type="evidence" value="ECO:0007669"/>
    <property type="project" value="InterPro"/>
</dbReference>
<evidence type="ECO:0000256" key="3">
    <source>
        <dbReference type="ARBA" id="ARBA00023163"/>
    </source>
</evidence>
<comment type="caution">
    <text evidence="5">The sequence shown here is derived from an EMBL/GenBank/DDBJ whole genome shotgun (WGS) entry which is preliminary data.</text>
</comment>
<proteinExistence type="predicted"/>
<protein>
    <submittedName>
        <fullName evidence="5">AraC-like DNA-binding protein</fullName>
    </submittedName>
</protein>
<evidence type="ECO:0000256" key="2">
    <source>
        <dbReference type="ARBA" id="ARBA00023125"/>
    </source>
</evidence>
<dbReference type="PANTHER" id="PTHR43280">
    <property type="entry name" value="ARAC-FAMILY TRANSCRIPTIONAL REGULATOR"/>
    <property type="match status" value="1"/>
</dbReference>
<dbReference type="PROSITE" id="PS01124">
    <property type="entry name" value="HTH_ARAC_FAMILY_2"/>
    <property type="match status" value="1"/>
</dbReference>
<sequence length="312" mass="35678">MTKENPQPVNFQSISALLKALGLDKPLHPLIALVNYKDIKVDTAEVGKGYILNFFKISFKEHFAGQIRYGQGHYDFEEGGLSFTAPNQLIAAASEEKDYSGYTLLFHPDFIRNYPLGKQIAKYGFFSYSVAEALYLSDKEKKIIFSVFDNIAMELDTNIDHFSQDVLISQIEVLLNYSNRFYGRQFITRKIVHHDLIAEMEAYLLDIFSMDKPLVNGLPAVIEIANYLKVSPRYLNDMLRSLTGQTTQQHIHNKLIDKAKDILSTSQLTVAEIAYSLGFEHPQSFSRLFKTKVKVSPLEFRQSFVLMRPLKV</sequence>
<dbReference type="AlphaFoldDB" id="A0A7W8YXB4"/>
<dbReference type="InterPro" id="IPR009057">
    <property type="entry name" value="Homeodomain-like_sf"/>
</dbReference>
<feature type="domain" description="HTH araC/xylS-type" evidence="4">
    <location>
        <begin position="223"/>
        <end position="303"/>
    </location>
</feature>
<keyword evidence="3" id="KW-0804">Transcription</keyword>
<dbReference type="RefSeq" id="WP_183869630.1">
    <property type="nucleotide sequence ID" value="NZ_JACHCF010000013.1"/>
</dbReference>
<name>A0A7W8YXB4_9SPHI</name>
<evidence type="ECO:0000313" key="5">
    <source>
        <dbReference type="EMBL" id="MBB5623538.1"/>
    </source>
</evidence>
<gene>
    <name evidence="5" type="ORF">HDE69_004624</name>
</gene>
<evidence type="ECO:0000313" key="6">
    <source>
        <dbReference type="Proteomes" id="UP000537718"/>
    </source>
</evidence>
<dbReference type="EMBL" id="JACHCF010000013">
    <property type="protein sequence ID" value="MBB5623538.1"/>
    <property type="molecule type" value="Genomic_DNA"/>
</dbReference>
<accession>A0A7W8YXB4</accession>
<evidence type="ECO:0000259" key="4">
    <source>
        <dbReference type="PROSITE" id="PS01124"/>
    </source>
</evidence>
<dbReference type="Pfam" id="PF12833">
    <property type="entry name" value="HTH_18"/>
    <property type="match status" value="1"/>
</dbReference>
<organism evidence="5 6">
    <name type="scientific">Pedobacter cryoconitis</name>
    <dbReference type="NCBI Taxonomy" id="188932"/>
    <lineage>
        <taxon>Bacteria</taxon>
        <taxon>Pseudomonadati</taxon>
        <taxon>Bacteroidota</taxon>
        <taxon>Sphingobacteriia</taxon>
        <taxon>Sphingobacteriales</taxon>
        <taxon>Sphingobacteriaceae</taxon>
        <taxon>Pedobacter</taxon>
    </lineage>
</organism>
<dbReference type="SMART" id="SM00342">
    <property type="entry name" value="HTH_ARAC"/>
    <property type="match status" value="1"/>
</dbReference>
<dbReference type="GO" id="GO:0003700">
    <property type="term" value="F:DNA-binding transcription factor activity"/>
    <property type="evidence" value="ECO:0007669"/>
    <property type="project" value="InterPro"/>
</dbReference>
<reference evidence="5 6" key="1">
    <citation type="submission" date="2020-08" db="EMBL/GenBank/DDBJ databases">
        <title>Genomic Encyclopedia of Type Strains, Phase IV (KMG-V): Genome sequencing to study the core and pangenomes of soil and plant-associated prokaryotes.</title>
        <authorList>
            <person name="Whitman W."/>
        </authorList>
    </citation>
    <scope>NUCLEOTIDE SEQUENCE [LARGE SCALE GENOMIC DNA]</scope>
    <source>
        <strain evidence="5 6">MP7CTX6</strain>
    </source>
</reference>
<keyword evidence="1" id="KW-0805">Transcription regulation</keyword>
<dbReference type="Gene3D" id="1.10.10.60">
    <property type="entry name" value="Homeodomain-like"/>
    <property type="match status" value="1"/>
</dbReference>